<feature type="region of interest" description="Disordered" evidence="1">
    <location>
        <begin position="1"/>
        <end position="22"/>
    </location>
</feature>
<evidence type="ECO:0000256" key="1">
    <source>
        <dbReference type="SAM" id="MobiDB-lite"/>
    </source>
</evidence>
<evidence type="ECO:0000313" key="2">
    <source>
        <dbReference type="EMBL" id="EMB18419.1"/>
    </source>
</evidence>
<protein>
    <submittedName>
        <fullName evidence="2">Uncharacterized protein</fullName>
    </submittedName>
</protein>
<evidence type="ECO:0000313" key="3">
    <source>
        <dbReference type="Proteomes" id="UP000011529"/>
    </source>
</evidence>
<dbReference type="EMBL" id="ANMO01000045">
    <property type="protein sequence ID" value="EMB18419.1"/>
    <property type="molecule type" value="Genomic_DNA"/>
</dbReference>
<gene>
    <name evidence="2" type="ORF">RE6C_00855</name>
</gene>
<dbReference type="PATRIC" id="fig|1263867.3.peg.912"/>
<organism evidence="2 3">
    <name type="scientific">Rhodopirellula europaea 6C</name>
    <dbReference type="NCBI Taxonomy" id="1263867"/>
    <lineage>
        <taxon>Bacteria</taxon>
        <taxon>Pseudomonadati</taxon>
        <taxon>Planctomycetota</taxon>
        <taxon>Planctomycetia</taxon>
        <taxon>Pirellulales</taxon>
        <taxon>Pirellulaceae</taxon>
        <taxon>Rhodopirellula</taxon>
    </lineage>
</organism>
<accession>M2B8C3</accession>
<comment type="caution">
    <text evidence="2">The sequence shown here is derived from an EMBL/GenBank/DDBJ whole genome shotgun (WGS) entry which is preliminary data.</text>
</comment>
<keyword evidence="3" id="KW-1185">Reference proteome</keyword>
<dbReference type="Proteomes" id="UP000011529">
    <property type="component" value="Unassembled WGS sequence"/>
</dbReference>
<sequence length="37" mass="4246">MDRHPGGEITQPTSKYTGDLADRVLNASRMSQLRWTR</sequence>
<proteinExistence type="predicted"/>
<reference evidence="2" key="1">
    <citation type="submission" date="2012-11" db="EMBL/GenBank/DDBJ databases">
        <title>Permanent draft genomes of Rhodopirellula europaea strain SH398 and 6C.</title>
        <authorList>
            <person name="Richter M."/>
            <person name="Richter-Heitmann T."/>
            <person name="Frank C."/>
            <person name="Harder J."/>
            <person name="Glockner F.O."/>
        </authorList>
    </citation>
    <scope>NUCLEOTIDE SEQUENCE</scope>
    <source>
        <strain evidence="2">6C</strain>
    </source>
</reference>
<reference evidence="2" key="2">
    <citation type="journal article" date="2013" name="Mar. Genomics">
        <title>Expression of sulfatases in Rhodopirellula baltica and the diversity of sulfatases in the genus Rhodopirellula.</title>
        <authorList>
            <person name="Wegner C.E."/>
            <person name="Richter-Heitmann T."/>
            <person name="Klindworth A."/>
            <person name="Klockow C."/>
            <person name="Richter M."/>
            <person name="Achstetter T."/>
            <person name="Glockner F.O."/>
            <person name="Harder J."/>
        </authorList>
    </citation>
    <scope>NUCLEOTIDE SEQUENCE [LARGE SCALE GENOMIC DNA]</scope>
    <source>
        <strain evidence="2">6C</strain>
    </source>
</reference>
<name>M2B8C3_9BACT</name>
<dbReference type="AlphaFoldDB" id="M2B8C3"/>